<dbReference type="GO" id="GO:0046872">
    <property type="term" value="F:metal ion binding"/>
    <property type="evidence" value="ECO:0007669"/>
    <property type="project" value="UniProtKB-KW"/>
</dbReference>
<dbReference type="InterPro" id="IPR058240">
    <property type="entry name" value="rSAM_sf"/>
</dbReference>
<gene>
    <name evidence="7" type="ORF">S01H1_18952</name>
</gene>
<keyword evidence="3" id="KW-0408">Iron</keyword>
<dbReference type="GO" id="GO:0061798">
    <property type="term" value="F:GTP 3',8'-cyclase activity"/>
    <property type="evidence" value="ECO:0007669"/>
    <property type="project" value="TreeGrafter"/>
</dbReference>
<dbReference type="Gene3D" id="3.20.20.70">
    <property type="entry name" value="Aldolase class I"/>
    <property type="match status" value="1"/>
</dbReference>
<dbReference type="CDD" id="cd01335">
    <property type="entry name" value="Radical_SAM"/>
    <property type="match status" value="1"/>
</dbReference>
<evidence type="ECO:0000256" key="4">
    <source>
        <dbReference type="ARBA" id="ARBA00023014"/>
    </source>
</evidence>
<dbReference type="GO" id="GO:0006777">
    <property type="term" value="P:Mo-molybdopterin cofactor biosynthetic process"/>
    <property type="evidence" value="ECO:0007669"/>
    <property type="project" value="UniProtKB-KW"/>
</dbReference>
<dbReference type="PANTHER" id="PTHR22960:SF0">
    <property type="entry name" value="MOLYBDENUM COFACTOR BIOSYNTHESIS PROTEIN 1"/>
    <property type="match status" value="1"/>
</dbReference>
<keyword evidence="4" id="KW-0411">Iron-sulfur</keyword>
<dbReference type="GO" id="GO:0061799">
    <property type="term" value="F:cyclic pyranopterin monophosphate synthase activity"/>
    <property type="evidence" value="ECO:0007669"/>
    <property type="project" value="TreeGrafter"/>
</dbReference>
<evidence type="ECO:0000313" key="7">
    <source>
        <dbReference type="EMBL" id="GAF90739.1"/>
    </source>
</evidence>
<feature type="domain" description="Radical SAM core" evidence="6">
    <location>
        <begin position="1"/>
        <end position="114"/>
    </location>
</feature>
<dbReference type="GO" id="GO:0051536">
    <property type="term" value="F:iron-sulfur cluster binding"/>
    <property type="evidence" value="ECO:0007669"/>
    <property type="project" value="UniProtKB-KW"/>
</dbReference>
<protein>
    <recommendedName>
        <fullName evidence="6">Radical SAM core domain-containing protein</fullName>
    </recommendedName>
</protein>
<accession>X0TBZ0</accession>
<reference evidence="7" key="1">
    <citation type="journal article" date="2014" name="Front. Microbiol.">
        <title>High frequency of phylogenetically diverse reductive dehalogenase-homologous genes in deep subseafloor sedimentary metagenomes.</title>
        <authorList>
            <person name="Kawai M."/>
            <person name="Futagami T."/>
            <person name="Toyoda A."/>
            <person name="Takaki Y."/>
            <person name="Nishi S."/>
            <person name="Hori S."/>
            <person name="Arai W."/>
            <person name="Tsubouchi T."/>
            <person name="Morono Y."/>
            <person name="Uchiyama I."/>
            <person name="Ito T."/>
            <person name="Fujiyama A."/>
            <person name="Inagaki F."/>
            <person name="Takami H."/>
        </authorList>
    </citation>
    <scope>NUCLEOTIDE SEQUENCE</scope>
    <source>
        <strain evidence="7">Expedition CK06-06</strain>
    </source>
</reference>
<dbReference type="Pfam" id="PF04055">
    <property type="entry name" value="Radical_SAM"/>
    <property type="match status" value="1"/>
</dbReference>
<dbReference type="InterPro" id="IPR007197">
    <property type="entry name" value="rSAM"/>
</dbReference>
<dbReference type="InterPro" id="IPR013785">
    <property type="entry name" value="Aldolase_TIM"/>
</dbReference>
<evidence type="ECO:0000256" key="5">
    <source>
        <dbReference type="ARBA" id="ARBA00023150"/>
    </source>
</evidence>
<keyword evidence="5" id="KW-0501">Molybdenum cofactor biosynthesis</keyword>
<evidence type="ECO:0000259" key="6">
    <source>
        <dbReference type="PROSITE" id="PS51918"/>
    </source>
</evidence>
<name>X0TBZ0_9ZZZZ</name>
<dbReference type="SUPFAM" id="SSF102114">
    <property type="entry name" value="Radical SAM enzymes"/>
    <property type="match status" value="1"/>
</dbReference>
<keyword evidence="1" id="KW-0949">S-adenosyl-L-methionine</keyword>
<keyword evidence="2" id="KW-0479">Metal-binding</keyword>
<sequence>MPAEGVTRRRRDEILTWEELHRLCRIFVELGVEKIRITGGEPFVRKGLLPFLMELSHLPGCPEICITTNGTLLADHLDALKQIGVRRLNISLDALNADTFYTITRRRNFEKAVE</sequence>
<dbReference type="PROSITE" id="PS51918">
    <property type="entry name" value="RADICAL_SAM"/>
    <property type="match status" value="1"/>
</dbReference>
<proteinExistence type="predicted"/>
<evidence type="ECO:0000256" key="1">
    <source>
        <dbReference type="ARBA" id="ARBA00022691"/>
    </source>
</evidence>
<organism evidence="7">
    <name type="scientific">marine sediment metagenome</name>
    <dbReference type="NCBI Taxonomy" id="412755"/>
    <lineage>
        <taxon>unclassified sequences</taxon>
        <taxon>metagenomes</taxon>
        <taxon>ecological metagenomes</taxon>
    </lineage>
</organism>
<dbReference type="EMBL" id="BARS01010188">
    <property type="protein sequence ID" value="GAF90739.1"/>
    <property type="molecule type" value="Genomic_DNA"/>
</dbReference>
<evidence type="ECO:0000256" key="3">
    <source>
        <dbReference type="ARBA" id="ARBA00023004"/>
    </source>
</evidence>
<comment type="caution">
    <text evidence="7">The sequence shown here is derived from an EMBL/GenBank/DDBJ whole genome shotgun (WGS) entry which is preliminary data.</text>
</comment>
<dbReference type="PANTHER" id="PTHR22960">
    <property type="entry name" value="MOLYBDOPTERIN COFACTOR SYNTHESIS PROTEIN A"/>
    <property type="match status" value="1"/>
</dbReference>
<evidence type="ECO:0000256" key="2">
    <source>
        <dbReference type="ARBA" id="ARBA00022723"/>
    </source>
</evidence>
<dbReference type="AlphaFoldDB" id="X0TBZ0"/>
<dbReference type="InterPro" id="IPR050105">
    <property type="entry name" value="MoCo_biosynth_MoaA/MoaC"/>
</dbReference>